<sequence>MVVRRTARFNHELKAAFDFIAKDSLNRAREFRNELIAKIERTAQTPFICRKSINFNDESIRDLIFKGYVIPYLIDDEVTYVLGIYKANEWEMQ</sequence>
<protein>
    <submittedName>
        <fullName evidence="2">Type II toxin-antitoxin system RelE/ParE family toxin</fullName>
    </submittedName>
</protein>
<evidence type="ECO:0000256" key="1">
    <source>
        <dbReference type="ARBA" id="ARBA00022649"/>
    </source>
</evidence>
<dbReference type="EMBL" id="JACLZK010000001">
    <property type="protein sequence ID" value="MBC2881806.1"/>
    <property type="molecule type" value="Genomic_DNA"/>
</dbReference>
<evidence type="ECO:0000313" key="3">
    <source>
        <dbReference type="Proteomes" id="UP000552683"/>
    </source>
</evidence>
<dbReference type="InterPro" id="IPR035093">
    <property type="entry name" value="RelE/ParE_toxin_dom_sf"/>
</dbReference>
<dbReference type="Pfam" id="PF05016">
    <property type="entry name" value="ParE_toxin"/>
    <property type="match status" value="1"/>
</dbReference>
<dbReference type="Proteomes" id="UP000552683">
    <property type="component" value="Unassembled WGS sequence"/>
</dbReference>
<comment type="caution">
    <text evidence="2">The sequence shown here is derived from an EMBL/GenBank/DDBJ whole genome shotgun (WGS) entry which is preliminary data.</text>
</comment>
<reference evidence="2 3" key="1">
    <citation type="submission" date="2020-08" db="EMBL/GenBank/DDBJ databases">
        <title>Complete genome and description of Campylobacter massiliensis Marseille-Q3452 sp. nov.</title>
        <authorList>
            <person name="Antezack A."/>
        </authorList>
    </citation>
    <scope>NUCLEOTIDE SEQUENCE [LARGE SCALE GENOMIC DNA]</scope>
    <source>
        <strain evidence="2 3">Marseille-Q3452</strain>
    </source>
</reference>
<organism evidence="2 3">
    <name type="scientific">Campylobacter massiliensis</name>
    <dbReference type="NCBI Taxonomy" id="2762557"/>
    <lineage>
        <taxon>Bacteria</taxon>
        <taxon>Pseudomonadati</taxon>
        <taxon>Campylobacterota</taxon>
        <taxon>Epsilonproteobacteria</taxon>
        <taxon>Campylobacterales</taxon>
        <taxon>Campylobacteraceae</taxon>
        <taxon>Campylobacter</taxon>
    </lineage>
</organism>
<dbReference type="Gene3D" id="3.30.2310.20">
    <property type="entry name" value="RelE-like"/>
    <property type="match status" value="1"/>
</dbReference>
<gene>
    <name evidence="2" type="ORF">H7R39_00675</name>
</gene>
<dbReference type="AlphaFoldDB" id="A0A842J220"/>
<evidence type="ECO:0000313" key="2">
    <source>
        <dbReference type="EMBL" id="MBC2881806.1"/>
    </source>
</evidence>
<dbReference type="InterPro" id="IPR007712">
    <property type="entry name" value="RelE/ParE_toxin"/>
</dbReference>
<dbReference type="RefSeq" id="WP_185897524.1">
    <property type="nucleotide sequence ID" value="NZ_JACLZK010000001.1"/>
</dbReference>
<proteinExistence type="predicted"/>
<keyword evidence="3" id="KW-1185">Reference proteome</keyword>
<accession>A0A842J220</accession>
<keyword evidence="1" id="KW-1277">Toxin-antitoxin system</keyword>
<name>A0A842J220_9BACT</name>